<sequence>MSLAYVHRPASVRGRYEVSMEETVETLKRAIGVPNGRNDPRLADRVEGLARNTLIKRRYWARPLSEVSATSTFEERNEPAVEAMVDMGERALQDALANADCLPSDIFGLVVSHSTTPRTPGPAQHWITRLGLPRDTWIIPMTELGCLGGVHSLALAAQLVAGQPGRKVAVCVSECLHTVYRGAAKKPGQIVHDLIYGDLAAACVVEGLARGETSRGRSGPGLVVKKCWTHTVPGTTGKYTLTTGGDGQLFDSDPSAPRMVPEVIRLMWRELLGEDDPGWSPDRVYAHPGSSKILPAISAGLGCNPEQIQTSWDSYLDGGNQGGGTVLDAIRRGLEGAPAHAEEVVVVGVGPGFSGTGIMAETVARTA</sequence>
<evidence type="ECO:0000259" key="3">
    <source>
        <dbReference type="Pfam" id="PF00195"/>
    </source>
</evidence>
<dbReference type="SUPFAM" id="SSF53901">
    <property type="entry name" value="Thiolase-like"/>
    <property type="match status" value="2"/>
</dbReference>
<proteinExistence type="predicted"/>
<dbReference type="Proteomes" id="UP000603708">
    <property type="component" value="Unassembled WGS sequence"/>
</dbReference>
<evidence type="ECO:0000313" key="4">
    <source>
        <dbReference type="EMBL" id="GHH84562.1"/>
    </source>
</evidence>
<gene>
    <name evidence="4" type="ORF">GCM10018793_49300</name>
</gene>
<dbReference type="PANTHER" id="PTHR11877:SF46">
    <property type="entry name" value="TYPE III POLYKETIDE SYNTHASE A"/>
    <property type="match status" value="1"/>
</dbReference>
<feature type="active site" description="Acyl-thioester intermediate" evidence="2">
    <location>
        <position position="146"/>
    </location>
</feature>
<keyword evidence="5" id="KW-1185">Reference proteome</keyword>
<reference evidence="4" key="1">
    <citation type="journal article" date="2014" name="Int. J. Syst. Evol. Microbiol.">
        <title>Complete genome sequence of Corynebacterium casei LMG S-19264T (=DSM 44701T), isolated from a smear-ripened cheese.</title>
        <authorList>
            <consortium name="US DOE Joint Genome Institute (JGI-PGF)"/>
            <person name="Walter F."/>
            <person name="Albersmeier A."/>
            <person name="Kalinowski J."/>
            <person name="Ruckert C."/>
        </authorList>
    </citation>
    <scope>NUCLEOTIDE SEQUENCE</scope>
    <source>
        <strain evidence="4">JCM 5069</strain>
    </source>
</reference>
<dbReference type="GO" id="GO:0030639">
    <property type="term" value="P:polyketide biosynthetic process"/>
    <property type="evidence" value="ECO:0007669"/>
    <property type="project" value="TreeGrafter"/>
</dbReference>
<organism evidence="4 5">
    <name type="scientific">Streptomyces sulfonofaciens</name>
    <dbReference type="NCBI Taxonomy" id="68272"/>
    <lineage>
        <taxon>Bacteria</taxon>
        <taxon>Bacillati</taxon>
        <taxon>Actinomycetota</taxon>
        <taxon>Actinomycetes</taxon>
        <taxon>Kitasatosporales</taxon>
        <taxon>Streptomycetaceae</taxon>
        <taxon>Streptomyces</taxon>
    </lineage>
</organism>
<dbReference type="Gene3D" id="3.40.47.10">
    <property type="match status" value="2"/>
</dbReference>
<feature type="domain" description="Chalcone/stilbene synthase N-terminal" evidence="3">
    <location>
        <begin position="46"/>
        <end position="205"/>
    </location>
</feature>
<dbReference type="InterPro" id="IPR016039">
    <property type="entry name" value="Thiolase-like"/>
</dbReference>
<evidence type="ECO:0000256" key="1">
    <source>
        <dbReference type="ARBA" id="ARBA00022679"/>
    </source>
</evidence>
<protein>
    <recommendedName>
        <fullName evidence="3">Chalcone/stilbene synthase N-terminal domain-containing protein</fullName>
    </recommendedName>
</protein>
<name>A0A919GGG2_9ACTN</name>
<dbReference type="EMBL" id="BNCD01000015">
    <property type="protein sequence ID" value="GHH84562.1"/>
    <property type="molecule type" value="Genomic_DNA"/>
</dbReference>
<dbReference type="InterPro" id="IPR011141">
    <property type="entry name" value="Polyketide_synthase_type-III"/>
</dbReference>
<evidence type="ECO:0000313" key="5">
    <source>
        <dbReference type="Proteomes" id="UP000603708"/>
    </source>
</evidence>
<evidence type="ECO:0000256" key="2">
    <source>
        <dbReference type="PIRSR" id="PIRSR000451-1"/>
    </source>
</evidence>
<dbReference type="GO" id="GO:0016747">
    <property type="term" value="F:acyltransferase activity, transferring groups other than amino-acyl groups"/>
    <property type="evidence" value="ECO:0007669"/>
    <property type="project" value="InterPro"/>
</dbReference>
<dbReference type="RefSeq" id="WP_189935634.1">
    <property type="nucleotide sequence ID" value="NZ_BNCD01000015.1"/>
</dbReference>
<dbReference type="Pfam" id="PF00195">
    <property type="entry name" value="Chal_sti_synt_N"/>
    <property type="match status" value="1"/>
</dbReference>
<dbReference type="PIRSF" id="PIRSF000451">
    <property type="entry name" value="PKS_III"/>
    <property type="match status" value="1"/>
</dbReference>
<keyword evidence="1" id="KW-0808">Transferase</keyword>
<accession>A0A919GGG2</accession>
<dbReference type="InterPro" id="IPR001099">
    <property type="entry name" value="Chalcone/stilbene_synt_N"/>
</dbReference>
<dbReference type="PANTHER" id="PTHR11877">
    <property type="entry name" value="HYDROXYMETHYLGLUTARYL-COA SYNTHASE"/>
    <property type="match status" value="1"/>
</dbReference>
<comment type="caution">
    <text evidence="4">The sequence shown here is derived from an EMBL/GenBank/DDBJ whole genome shotgun (WGS) entry which is preliminary data.</text>
</comment>
<dbReference type="AlphaFoldDB" id="A0A919GGG2"/>
<reference evidence="4" key="2">
    <citation type="submission" date="2020-09" db="EMBL/GenBank/DDBJ databases">
        <authorList>
            <person name="Sun Q."/>
            <person name="Ohkuma M."/>
        </authorList>
    </citation>
    <scope>NUCLEOTIDE SEQUENCE</scope>
    <source>
        <strain evidence="4">JCM 5069</strain>
    </source>
</reference>